<gene>
    <name evidence="1" type="ORF">FHP06_06585</name>
</gene>
<accession>A0A5C8NM63</accession>
<reference evidence="1 2" key="1">
    <citation type="submission" date="2019-06" db="EMBL/GenBank/DDBJ databases">
        <title>Aeromicrobium sp. nov., isolated from a maize field.</title>
        <authorList>
            <person name="Lin S.-Y."/>
            <person name="Tsai C.-F."/>
            <person name="Young C.-C."/>
        </authorList>
    </citation>
    <scope>NUCLEOTIDE SEQUENCE [LARGE SCALE GENOMIC DNA]</scope>
    <source>
        <strain evidence="1 2">CC-CFT486</strain>
    </source>
</reference>
<evidence type="ECO:0000313" key="2">
    <source>
        <dbReference type="Proteomes" id="UP000321571"/>
    </source>
</evidence>
<protein>
    <submittedName>
        <fullName evidence="1">Replication initiation protein</fullName>
    </submittedName>
</protein>
<keyword evidence="2" id="KW-1185">Reference proteome</keyword>
<comment type="caution">
    <text evidence="1">The sequence shown here is derived from an EMBL/GenBank/DDBJ whole genome shotgun (WGS) entry which is preliminary data.</text>
</comment>
<name>A0A5C8NM63_9ACTN</name>
<dbReference type="InterPro" id="IPR046828">
    <property type="entry name" value="RepSA"/>
</dbReference>
<dbReference type="Pfam" id="PF20199">
    <property type="entry name" value="RepSA"/>
    <property type="match status" value="1"/>
</dbReference>
<dbReference type="OrthoDB" id="3203793at2"/>
<sequence>MDSAVKRGMGCARPVRLRGRKEVVHKATGESATVYDSGDEVDGQTYVRCGDRRASVCPSCSHEYKGDAWHLLMCGLAGGKGIPANVAAWPCTFATLTAPSFGPVHGIRGKGPCRMRRDKPACTHGRPLWCGKRHRDDDSQVGQPLCWECYDYVGQVLWQWYAPELWRRFSIGLQRELAKQVGLTMPAFRKACRISYSKVVEFQARAAIHVHAPIRLDGADGPDGLPCALDLSTADLEDAIQTAAANVRVDAEPLRDGTVVRLRWGSQIDTRTIVDTADRESGRVGRVVHPEQVAAYLAKYLTKSTEDFGLPNRVRSVLHARRAGASPHALRIIETAIRLSREHESYGRLASCLGTLGYRGHPITKSRRYSVTFEQLRRSRRVFRSKPAGLDPDADIRELLDDDPPEGFEVVSSFVYVGRGYLGLDQAAAAVRSAALARAR</sequence>
<proteinExistence type="predicted"/>
<dbReference type="EMBL" id="VDUX01000002">
    <property type="protein sequence ID" value="TXL62352.1"/>
    <property type="molecule type" value="Genomic_DNA"/>
</dbReference>
<dbReference type="RefSeq" id="WP_147684962.1">
    <property type="nucleotide sequence ID" value="NZ_VDUX01000002.1"/>
</dbReference>
<dbReference type="Proteomes" id="UP000321571">
    <property type="component" value="Unassembled WGS sequence"/>
</dbReference>
<evidence type="ECO:0000313" key="1">
    <source>
        <dbReference type="EMBL" id="TXL62352.1"/>
    </source>
</evidence>
<organism evidence="1 2">
    <name type="scientific">Aeromicrobium terrae</name>
    <dbReference type="NCBI Taxonomy" id="2498846"/>
    <lineage>
        <taxon>Bacteria</taxon>
        <taxon>Bacillati</taxon>
        <taxon>Actinomycetota</taxon>
        <taxon>Actinomycetes</taxon>
        <taxon>Propionibacteriales</taxon>
        <taxon>Nocardioidaceae</taxon>
        <taxon>Aeromicrobium</taxon>
    </lineage>
</organism>
<dbReference type="AlphaFoldDB" id="A0A5C8NM63"/>